<reference evidence="2" key="1">
    <citation type="journal article" date="2022" name="Int. J. Mol. Sci.">
        <title>Draft Genome of Tanacetum Coccineum: Genomic Comparison of Closely Related Tanacetum-Family Plants.</title>
        <authorList>
            <person name="Yamashiro T."/>
            <person name="Shiraishi A."/>
            <person name="Nakayama K."/>
            <person name="Satake H."/>
        </authorList>
    </citation>
    <scope>NUCLEOTIDE SEQUENCE</scope>
</reference>
<dbReference type="Proteomes" id="UP001151760">
    <property type="component" value="Unassembled WGS sequence"/>
</dbReference>
<accession>A0ABQ5C262</accession>
<dbReference type="EMBL" id="BQNB010013709">
    <property type="protein sequence ID" value="GJT19349.1"/>
    <property type="molecule type" value="Genomic_DNA"/>
</dbReference>
<name>A0ABQ5C262_9ASTR</name>
<protein>
    <submittedName>
        <fullName evidence="2">Uncharacterized protein</fullName>
    </submittedName>
</protein>
<feature type="region of interest" description="Disordered" evidence="1">
    <location>
        <begin position="47"/>
        <end position="74"/>
    </location>
</feature>
<proteinExistence type="predicted"/>
<evidence type="ECO:0000313" key="3">
    <source>
        <dbReference type="Proteomes" id="UP001151760"/>
    </source>
</evidence>
<feature type="compositionally biased region" description="Basic and acidic residues" evidence="1">
    <location>
        <begin position="48"/>
        <end position="60"/>
    </location>
</feature>
<organism evidence="2 3">
    <name type="scientific">Tanacetum coccineum</name>
    <dbReference type="NCBI Taxonomy" id="301880"/>
    <lineage>
        <taxon>Eukaryota</taxon>
        <taxon>Viridiplantae</taxon>
        <taxon>Streptophyta</taxon>
        <taxon>Embryophyta</taxon>
        <taxon>Tracheophyta</taxon>
        <taxon>Spermatophyta</taxon>
        <taxon>Magnoliopsida</taxon>
        <taxon>eudicotyledons</taxon>
        <taxon>Gunneridae</taxon>
        <taxon>Pentapetalae</taxon>
        <taxon>asterids</taxon>
        <taxon>campanulids</taxon>
        <taxon>Asterales</taxon>
        <taxon>Asteraceae</taxon>
        <taxon>Asteroideae</taxon>
        <taxon>Anthemideae</taxon>
        <taxon>Anthemidinae</taxon>
        <taxon>Tanacetum</taxon>
    </lineage>
</organism>
<reference evidence="2" key="2">
    <citation type="submission" date="2022-01" db="EMBL/GenBank/DDBJ databases">
        <authorList>
            <person name="Yamashiro T."/>
            <person name="Shiraishi A."/>
            <person name="Satake H."/>
            <person name="Nakayama K."/>
        </authorList>
    </citation>
    <scope>NUCLEOTIDE SEQUENCE</scope>
</reference>
<comment type="caution">
    <text evidence="2">The sequence shown here is derived from an EMBL/GenBank/DDBJ whole genome shotgun (WGS) entry which is preliminary data.</text>
</comment>
<gene>
    <name evidence="2" type="ORF">Tco_0878055</name>
</gene>
<keyword evidence="3" id="KW-1185">Reference proteome</keyword>
<evidence type="ECO:0000313" key="2">
    <source>
        <dbReference type="EMBL" id="GJT19349.1"/>
    </source>
</evidence>
<evidence type="ECO:0000256" key="1">
    <source>
        <dbReference type="SAM" id="MobiDB-lite"/>
    </source>
</evidence>
<sequence length="152" mass="17783">MLVFKIEANFNETFTPIELESYEEIDYIWDITLDQGELWDIEAVDEPNNNKRRQDLKDDSDYVNEGNPIDKYPNMACTQEENSYVTYDERGSSEDPTNFGNEITELILDVVEDCLNDEWFTGTTEDGDDLDCIIYYLELQSHDDFVDNQDES</sequence>